<evidence type="ECO:0000256" key="5">
    <source>
        <dbReference type="ARBA" id="ARBA00023163"/>
    </source>
</evidence>
<dbReference type="InterPro" id="IPR007627">
    <property type="entry name" value="RNA_pol_sigma70_r2"/>
</dbReference>
<dbReference type="InterPro" id="IPR036388">
    <property type="entry name" value="WH-like_DNA-bd_sf"/>
</dbReference>
<keyword evidence="3" id="KW-0731">Sigma factor</keyword>
<accession>A0A919TEV4</accession>
<dbReference type="EMBL" id="BOQN01000076">
    <property type="protein sequence ID" value="GIM94153.1"/>
    <property type="molecule type" value="Genomic_DNA"/>
</dbReference>
<dbReference type="GO" id="GO:0003677">
    <property type="term" value="F:DNA binding"/>
    <property type="evidence" value="ECO:0007669"/>
    <property type="project" value="UniProtKB-KW"/>
</dbReference>
<dbReference type="GO" id="GO:0006352">
    <property type="term" value="P:DNA-templated transcription initiation"/>
    <property type="evidence" value="ECO:0007669"/>
    <property type="project" value="InterPro"/>
</dbReference>
<dbReference type="NCBIfam" id="TIGR02937">
    <property type="entry name" value="sigma70-ECF"/>
    <property type="match status" value="1"/>
</dbReference>
<evidence type="ECO:0000256" key="1">
    <source>
        <dbReference type="ARBA" id="ARBA00010641"/>
    </source>
</evidence>
<dbReference type="GO" id="GO:0016987">
    <property type="term" value="F:sigma factor activity"/>
    <property type="evidence" value="ECO:0007669"/>
    <property type="project" value="UniProtKB-KW"/>
</dbReference>
<organism evidence="8 9">
    <name type="scientific">Paractinoplanes toevensis</name>
    <dbReference type="NCBI Taxonomy" id="571911"/>
    <lineage>
        <taxon>Bacteria</taxon>
        <taxon>Bacillati</taxon>
        <taxon>Actinomycetota</taxon>
        <taxon>Actinomycetes</taxon>
        <taxon>Micromonosporales</taxon>
        <taxon>Micromonosporaceae</taxon>
        <taxon>Paractinoplanes</taxon>
    </lineage>
</organism>
<evidence type="ECO:0000256" key="2">
    <source>
        <dbReference type="ARBA" id="ARBA00023015"/>
    </source>
</evidence>
<evidence type="ECO:0000259" key="7">
    <source>
        <dbReference type="Pfam" id="PF08281"/>
    </source>
</evidence>
<dbReference type="Proteomes" id="UP000677082">
    <property type="component" value="Unassembled WGS sequence"/>
</dbReference>
<sequence>MHVGIEYRDYVGARLDTFRRAAFLLCGDWHLADDLVSTALLKLLRHWRRVSVMDDPDAYVRRVLLRCLLDERRRPWRREESWEWPPERPNVSIDGPVTERIAILAALGRLAPRQRAVIVLRYFYDLSVEQAAAELDCTPGTIKSQTARALQAMRSAMPDEEEVRRG</sequence>
<dbReference type="RefSeq" id="WP_213009942.1">
    <property type="nucleotide sequence ID" value="NZ_BOQN01000076.1"/>
</dbReference>
<dbReference type="Pfam" id="PF04542">
    <property type="entry name" value="Sigma70_r2"/>
    <property type="match status" value="1"/>
</dbReference>
<dbReference type="InterPro" id="IPR013249">
    <property type="entry name" value="RNA_pol_sigma70_r4_t2"/>
</dbReference>
<feature type="domain" description="RNA polymerase sigma-70 region 2" evidence="6">
    <location>
        <begin position="17"/>
        <end position="77"/>
    </location>
</feature>
<dbReference type="PANTHER" id="PTHR43133:SF50">
    <property type="entry name" value="ECF RNA POLYMERASE SIGMA FACTOR SIGM"/>
    <property type="match status" value="1"/>
</dbReference>
<reference evidence="8 9" key="1">
    <citation type="submission" date="2021-03" db="EMBL/GenBank/DDBJ databases">
        <title>Whole genome shotgun sequence of Actinoplanes toevensis NBRC 105298.</title>
        <authorList>
            <person name="Komaki H."/>
            <person name="Tamura T."/>
        </authorList>
    </citation>
    <scope>NUCLEOTIDE SEQUENCE [LARGE SCALE GENOMIC DNA]</scope>
    <source>
        <strain evidence="8 9">NBRC 105298</strain>
    </source>
</reference>
<protein>
    <submittedName>
        <fullName evidence="8">RNA polymerase sigma24 factor</fullName>
    </submittedName>
</protein>
<evidence type="ECO:0000313" key="8">
    <source>
        <dbReference type="EMBL" id="GIM94153.1"/>
    </source>
</evidence>
<dbReference type="InterPro" id="IPR014325">
    <property type="entry name" value="RNA_pol_sigma-E_actinobac"/>
</dbReference>
<dbReference type="InterPro" id="IPR039425">
    <property type="entry name" value="RNA_pol_sigma-70-like"/>
</dbReference>
<evidence type="ECO:0000259" key="6">
    <source>
        <dbReference type="Pfam" id="PF04542"/>
    </source>
</evidence>
<evidence type="ECO:0000313" key="9">
    <source>
        <dbReference type="Proteomes" id="UP000677082"/>
    </source>
</evidence>
<dbReference type="AlphaFoldDB" id="A0A919TEV4"/>
<dbReference type="CDD" id="cd06171">
    <property type="entry name" value="Sigma70_r4"/>
    <property type="match status" value="1"/>
</dbReference>
<feature type="domain" description="RNA polymerase sigma factor 70 region 4 type 2" evidence="7">
    <location>
        <begin position="102"/>
        <end position="153"/>
    </location>
</feature>
<keyword evidence="2" id="KW-0805">Transcription regulation</keyword>
<keyword evidence="9" id="KW-1185">Reference proteome</keyword>
<dbReference type="NCBIfam" id="TIGR02983">
    <property type="entry name" value="SigE-fam_strep"/>
    <property type="match status" value="1"/>
</dbReference>
<dbReference type="SUPFAM" id="SSF88659">
    <property type="entry name" value="Sigma3 and sigma4 domains of RNA polymerase sigma factors"/>
    <property type="match status" value="1"/>
</dbReference>
<proteinExistence type="inferred from homology"/>
<evidence type="ECO:0000256" key="4">
    <source>
        <dbReference type="ARBA" id="ARBA00023125"/>
    </source>
</evidence>
<keyword evidence="4" id="KW-0238">DNA-binding</keyword>
<dbReference type="Pfam" id="PF08281">
    <property type="entry name" value="Sigma70_r4_2"/>
    <property type="match status" value="1"/>
</dbReference>
<dbReference type="InterPro" id="IPR013325">
    <property type="entry name" value="RNA_pol_sigma_r2"/>
</dbReference>
<dbReference type="InterPro" id="IPR013324">
    <property type="entry name" value="RNA_pol_sigma_r3/r4-like"/>
</dbReference>
<dbReference type="InterPro" id="IPR014284">
    <property type="entry name" value="RNA_pol_sigma-70_dom"/>
</dbReference>
<dbReference type="Gene3D" id="1.10.1740.10">
    <property type="match status" value="1"/>
</dbReference>
<evidence type="ECO:0000256" key="3">
    <source>
        <dbReference type="ARBA" id="ARBA00023082"/>
    </source>
</evidence>
<comment type="caution">
    <text evidence="8">The sequence shown here is derived from an EMBL/GenBank/DDBJ whole genome shotgun (WGS) entry which is preliminary data.</text>
</comment>
<dbReference type="PANTHER" id="PTHR43133">
    <property type="entry name" value="RNA POLYMERASE ECF-TYPE SIGMA FACTO"/>
    <property type="match status" value="1"/>
</dbReference>
<comment type="similarity">
    <text evidence="1">Belongs to the sigma-70 factor family. ECF subfamily.</text>
</comment>
<gene>
    <name evidence="8" type="primary">rpoE_22</name>
    <name evidence="8" type="ORF">Ato02nite_059460</name>
</gene>
<dbReference type="SUPFAM" id="SSF88946">
    <property type="entry name" value="Sigma2 domain of RNA polymerase sigma factors"/>
    <property type="match status" value="1"/>
</dbReference>
<name>A0A919TEV4_9ACTN</name>
<dbReference type="Gene3D" id="1.10.10.10">
    <property type="entry name" value="Winged helix-like DNA-binding domain superfamily/Winged helix DNA-binding domain"/>
    <property type="match status" value="1"/>
</dbReference>
<keyword evidence="5" id="KW-0804">Transcription</keyword>